<evidence type="ECO:0000256" key="9">
    <source>
        <dbReference type="ARBA" id="ARBA00023136"/>
    </source>
</evidence>
<dbReference type="GO" id="GO:0030672">
    <property type="term" value="C:synaptic vesicle membrane"/>
    <property type="evidence" value="ECO:0007669"/>
    <property type="project" value="UniProtKB-SubCell"/>
</dbReference>
<evidence type="ECO:0000256" key="5">
    <source>
        <dbReference type="ARBA" id="ARBA00022753"/>
    </source>
</evidence>
<dbReference type="KEGG" id="epa:110249022"/>
<feature type="transmembrane region" description="Helical" evidence="12">
    <location>
        <begin position="132"/>
        <end position="149"/>
    </location>
</feature>
<reference evidence="13" key="1">
    <citation type="submission" date="2022-11" db="UniProtKB">
        <authorList>
            <consortium name="EnsemblMetazoa"/>
        </authorList>
    </citation>
    <scope>IDENTIFICATION</scope>
</reference>
<keyword evidence="5" id="KW-0967">Endosome</keyword>
<evidence type="ECO:0000313" key="14">
    <source>
        <dbReference type="Proteomes" id="UP000887567"/>
    </source>
</evidence>
<keyword evidence="6" id="KW-0862">Zinc</keyword>
<evidence type="ECO:0008006" key="15">
    <source>
        <dbReference type="Google" id="ProtNLM"/>
    </source>
</evidence>
<feature type="transmembrane region" description="Helical" evidence="12">
    <location>
        <begin position="224"/>
        <end position="247"/>
    </location>
</feature>
<feature type="transmembrane region" description="Helical" evidence="12">
    <location>
        <begin position="92"/>
        <end position="111"/>
    </location>
</feature>
<dbReference type="OMA" id="WPATVRN"/>
<dbReference type="PANTHER" id="PTHR31937">
    <property type="entry name" value="TRANSMEMBRANE PROTEIN 163"/>
    <property type="match status" value="1"/>
</dbReference>
<dbReference type="PANTHER" id="PTHR31937:SF2">
    <property type="entry name" value="TRANSMEMBRANE PROTEIN 163"/>
    <property type="match status" value="1"/>
</dbReference>
<dbReference type="EnsemblMetazoa" id="XM_021055603.2">
    <property type="protein sequence ID" value="XP_020911262.1"/>
    <property type="gene ID" value="LOC110249022"/>
</dbReference>
<feature type="transmembrane region" description="Helical" evidence="12">
    <location>
        <begin position="161"/>
        <end position="178"/>
    </location>
</feature>
<keyword evidence="9 12" id="KW-0472">Membrane</keyword>
<accession>A0A913XW70</accession>
<evidence type="ECO:0000256" key="11">
    <source>
        <dbReference type="SAM" id="MobiDB-lite"/>
    </source>
</evidence>
<dbReference type="Proteomes" id="UP000887567">
    <property type="component" value="Unplaced"/>
</dbReference>
<feature type="transmembrane region" description="Helical" evidence="12">
    <location>
        <begin position="199"/>
        <end position="218"/>
    </location>
</feature>
<dbReference type="OrthoDB" id="5980560at2759"/>
<protein>
    <recommendedName>
        <fullName evidence="15">Transmembrane protein 163</fullName>
    </recommendedName>
</protein>
<dbReference type="Gene3D" id="1.20.1510.10">
    <property type="entry name" value="Cation efflux protein transmembrane domain"/>
    <property type="match status" value="1"/>
</dbReference>
<dbReference type="SUPFAM" id="SSF161111">
    <property type="entry name" value="Cation efflux protein transmembrane domain-like"/>
    <property type="match status" value="1"/>
</dbReference>
<evidence type="ECO:0000256" key="6">
    <source>
        <dbReference type="ARBA" id="ARBA00022833"/>
    </source>
</evidence>
<evidence type="ECO:0000256" key="4">
    <source>
        <dbReference type="ARBA" id="ARBA00022692"/>
    </source>
</evidence>
<feature type="region of interest" description="Disordered" evidence="11">
    <location>
        <begin position="1"/>
        <end position="38"/>
    </location>
</feature>
<dbReference type="InterPro" id="IPR026765">
    <property type="entry name" value="Tmem163"/>
</dbReference>
<proteinExistence type="inferred from homology"/>
<keyword evidence="14" id="KW-1185">Reference proteome</keyword>
<dbReference type="GO" id="GO:0031901">
    <property type="term" value="C:early endosome membrane"/>
    <property type="evidence" value="ECO:0007669"/>
    <property type="project" value="UniProtKB-SubCell"/>
</dbReference>
<evidence type="ECO:0000256" key="7">
    <source>
        <dbReference type="ARBA" id="ARBA00022989"/>
    </source>
</evidence>
<evidence type="ECO:0000256" key="8">
    <source>
        <dbReference type="ARBA" id="ARBA00023018"/>
    </source>
</evidence>
<name>A0A913XW70_EXADI</name>
<dbReference type="RefSeq" id="XP_020911262.1">
    <property type="nucleotide sequence ID" value="XM_021055603.2"/>
</dbReference>
<evidence type="ECO:0000256" key="12">
    <source>
        <dbReference type="SAM" id="Phobius"/>
    </source>
</evidence>
<comment type="subcellular location">
    <subcellularLocation>
        <location evidence="2">Cytoplasmic vesicle</location>
        <location evidence="2">Secretory vesicle</location>
        <location evidence="2">Synaptic vesicle membrane</location>
        <topology evidence="2">Multi-pass membrane protein</topology>
    </subcellularLocation>
    <subcellularLocation>
        <location evidence="1">Early endosome membrane</location>
    </subcellularLocation>
</comment>
<evidence type="ECO:0000313" key="13">
    <source>
        <dbReference type="EnsemblMetazoa" id="XP_020911262.1"/>
    </source>
</evidence>
<feature type="compositionally biased region" description="Basic and acidic residues" evidence="11">
    <location>
        <begin position="12"/>
        <end position="29"/>
    </location>
</feature>
<feature type="transmembrane region" description="Helical" evidence="12">
    <location>
        <begin position="63"/>
        <end position="86"/>
    </location>
</feature>
<evidence type="ECO:0000256" key="2">
    <source>
        <dbReference type="ARBA" id="ARBA00004644"/>
    </source>
</evidence>
<keyword evidence="8" id="KW-0770">Synapse</keyword>
<keyword evidence="7 12" id="KW-1133">Transmembrane helix</keyword>
<sequence length="264" mass="29194">MDGKSRYGTNRVIKDRNVLERSDSKHNEDGPEPCVSPNDDDYLLQKEKHLTCHLGTKWRSAALGVSFTSIVFTLIIGLTAFSISSIAKSSAAFGFAFDSLLDVITTIVVIWRFFGEKGEFYSWEKEKRACRMIAVCFLISGIGIFVRAVRALVVQRHPHEFVGIEIIAGVSLVLYSILSWSKIVIADKISSSSLKTDGYNSLAGAVLSLGMLMSSLAYTWNKSIWFLDASIALCIALALAVFGIRLLSQMLGKEEKTLSDSDRY</sequence>
<keyword evidence="4 12" id="KW-0812">Transmembrane</keyword>
<comment type="similarity">
    <text evidence="3">Belongs to the TMEM163 family.</text>
</comment>
<keyword evidence="10" id="KW-0968">Cytoplasmic vesicle</keyword>
<dbReference type="AlphaFoldDB" id="A0A913XW70"/>
<evidence type="ECO:0000256" key="3">
    <source>
        <dbReference type="ARBA" id="ARBA00008731"/>
    </source>
</evidence>
<evidence type="ECO:0000256" key="10">
    <source>
        <dbReference type="ARBA" id="ARBA00023329"/>
    </source>
</evidence>
<dbReference type="GeneID" id="110249022"/>
<evidence type="ECO:0000256" key="1">
    <source>
        <dbReference type="ARBA" id="ARBA00004146"/>
    </source>
</evidence>
<dbReference type="InterPro" id="IPR027469">
    <property type="entry name" value="Cation_efflux_TMD_sf"/>
</dbReference>
<organism evidence="13 14">
    <name type="scientific">Exaiptasia diaphana</name>
    <name type="common">Tropical sea anemone</name>
    <name type="synonym">Aiptasia pulchella</name>
    <dbReference type="NCBI Taxonomy" id="2652724"/>
    <lineage>
        <taxon>Eukaryota</taxon>
        <taxon>Metazoa</taxon>
        <taxon>Cnidaria</taxon>
        <taxon>Anthozoa</taxon>
        <taxon>Hexacorallia</taxon>
        <taxon>Actiniaria</taxon>
        <taxon>Aiptasiidae</taxon>
        <taxon>Exaiptasia</taxon>
    </lineage>
</organism>